<dbReference type="RefSeq" id="WP_301238832.1">
    <property type="nucleotide sequence ID" value="NZ_JANRHH010000036.1"/>
</dbReference>
<dbReference type="SUPFAM" id="SSF52788">
    <property type="entry name" value="Phosphotyrosine protein phosphatases I"/>
    <property type="match status" value="1"/>
</dbReference>
<dbReference type="PANTHER" id="PTHR43428:SF1">
    <property type="entry name" value="ARSENATE REDUCTASE"/>
    <property type="match status" value="1"/>
</dbReference>
<feature type="active site" description="Nucleophile" evidence="6">
    <location>
        <position position="91"/>
    </location>
</feature>
<dbReference type="PANTHER" id="PTHR43428">
    <property type="entry name" value="ARSENATE REDUCTASE"/>
    <property type="match status" value="1"/>
</dbReference>
<proteinExistence type="inferred from homology"/>
<feature type="domain" description="Phosphotyrosine protein phosphatase I" evidence="8">
    <location>
        <begin position="6"/>
        <end position="139"/>
    </location>
</feature>
<dbReference type="SMART" id="SM00226">
    <property type="entry name" value="LMWPc"/>
    <property type="match status" value="1"/>
</dbReference>
<keyword evidence="10" id="KW-1185">Reference proteome</keyword>
<feature type="active site" description="Nucleophile" evidence="6">
    <location>
        <position position="12"/>
    </location>
</feature>
<evidence type="ECO:0000259" key="8">
    <source>
        <dbReference type="SMART" id="SM00226"/>
    </source>
</evidence>
<keyword evidence="3 6" id="KW-0560">Oxidoreductase</keyword>
<feature type="active site" description="Nucleophile" evidence="6">
    <location>
        <position position="84"/>
    </location>
</feature>
<dbReference type="GO" id="GO:0030612">
    <property type="term" value="F:arsenate reductase (thioredoxin) activity"/>
    <property type="evidence" value="ECO:0007669"/>
    <property type="project" value="UniProtKB-EC"/>
</dbReference>
<keyword evidence="1 6" id="KW-0963">Cytoplasm</keyword>
<comment type="function">
    <text evidence="6">Catalyzes the reduction of arsenate [As(V)] to arsenite [As(III)].</text>
</comment>
<organism evidence="9 10">
    <name type="scientific">Polycladomyces subterraneus</name>
    <dbReference type="NCBI Taxonomy" id="1016997"/>
    <lineage>
        <taxon>Bacteria</taxon>
        <taxon>Bacillati</taxon>
        <taxon>Bacillota</taxon>
        <taxon>Bacilli</taxon>
        <taxon>Bacillales</taxon>
        <taxon>Thermoactinomycetaceae</taxon>
        <taxon>Polycladomyces</taxon>
    </lineage>
</organism>
<evidence type="ECO:0000313" key="9">
    <source>
        <dbReference type="EMBL" id="MDN4594151.1"/>
    </source>
</evidence>
<dbReference type="InterPro" id="IPR014064">
    <property type="entry name" value="Arsenate_reductase_ArsC"/>
</dbReference>
<comment type="caution">
    <text evidence="9">The sequence shown here is derived from an EMBL/GenBank/DDBJ whole genome shotgun (WGS) entry which is preliminary data.</text>
</comment>
<evidence type="ECO:0000256" key="1">
    <source>
        <dbReference type="ARBA" id="ARBA00022490"/>
    </source>
</evidence>
<protein>
    <recommendedName>
        <fullName evidence="6 7">Arsenate reductase</fullName>
        <ecNumber evidence="6 7">1.20.4.4</ecNumber>
    </recommendedName>
</protein>
<dbReference type="EC" id="1.20.4.4" evidence="6 7"/>
<evidence type="ECO:0000256" key="7">
    <source>
        <dbReference type="NCBIfam" id="TIGR02691"/>
    </source>
</evidence>
<dbReference type="NCBIfam" id="TIGR02691">
    <property type="entry name" value="arsC_pI258_fam"/>
    <property type="match status" value="1"/>
</dbReference>
<sequence length="143" mass="16245">MKNDKQIIYFLCTGNSCRSQMAEGFAKKYLGDRFEVYSAGIEAHGLNPNAVKVMAEKGIDISGQTSDVIDPELLNRADYVITLCGDANDKCPMTPPRVKREHWGFDDPAKATGTEEEKWAVFRRVRDEIEARIQRFAREERAE</sequence>
<comment type="subcellular location">
    <subcellularLocation>
        <location evidence="6">Cytoplasm</location>
    </subcellularLocation>
</comment>
<dbReference type="InterPro" id="IPR036196">
    <property type="entry name" value="Ptyr_pPase_sf"/>
</dbReference>
<dbReference type="HAMAP" id="MF_01624">
    <property type="entry name" value="Arsenate_reduct"/>
    <property type="match status" value="1"/>
</dbReference>
<evidence type="ECO:0000256" key="2">
    <source>
        <dbReference type="ARBA" id="ARBA00022849"/>
    </source>
</evidence>
<dbReference type="NCBIfam" id="NF010053">
    <property type="entry name" value="PRK13530.1"/>
    <property type="match status" value="1"/>
</dbReference>
<dbReference type="Proteomes" id="UP001174196">
    <property type="component" value="Unassembled WGS sequence"/>
</dbReference>
<evidence type="ECO:0000256" key="3">
    <source>
        <dbReference type="ARBA" id="ARBA00023002"/>
    </source>
</evidence>
<evidence type="ECO:0000313" key="10">
    <source>
        <dbReference type="Proteomes" id="UP001174196"/>
    </source>
</evidence>
<evidence type="ECO:0000256" key="5">
    <source>
        <dbReference type="ARBA" id="ARBA00023284"/>
    </source>
</evidence>
<name>A0ABT8INN9_9BACL</name>
<feature type="disulfide bond" description="Redox-active; alternate" evidence="6">
    <location>
        <begin position="12"/>
        <end position="84"/>
    </location>
</feature>
<keyword evidence="2 6" id="KW-0059">Arsenical resistance</keyword>
<keyword evidence="4 6" id="KW-1015">Disulfide bond</keyword>
<comment type="similarity">
    <text evidence="6">Belongs to the low molecular weight phosphotyrosine protein phosphatase family. Thioredoxin-coupled ArsC subfamily.</text>
</comment>
<dbReference type="InterPro" id="IPR023485">
    <property type="entry name" value="Ptyr_pPase"/>
</dbReference>
<feature type="disulfide bond" description="Redox-active; alternate" evidence="6">
    <location>
        <begin position="84"/>
        <end position="91"/>
    </location>
</feature>
<gene>
    <name evidence="6 9" type="primary">arsC</name>
    <name evidence="9" type="ORF">NWF35_09570</name>
</gene>
<keyword evidence="5 6" id="KW-0676">Redox-active center</keyword>
<dbReference type="Pfam" id="PF01451">
    <property type="entry name" value="LMWPc"/>
    <property type="match status" value="1"/>
</dbReference>
<evidence type="ECO:0000256" key="4">
    <source>
        <dbReference type="ARBA" id="ARBA00023157"/>
    </source>
</evidence>
<dbReference type="CDD" id="cd16345">
    <property type="entry name" value="LMWP_ArsC"/>
    <property type="match status" value="1"/>
</dbReference>
<comment type="catalytic activity">
    <reaction evidence="6">
        <text>arsenate + [thioredoxin]-dithiol + H(+) = arsenite + [thioredoxin]-disulfide + H2O</text>
        <dbReference type="Rhea" id="RHEA:43848"/>
        <dbReference type="Rhea" id="RHEA-COMP:10698"/>
        <dbReference type="Rhea" id="RHEA-COMP:10700"/>
        <dbReference type="ChEBI" id="CHEBI:15377"/>
        <dbReference type="ChEBI" id="CHEBI:15378"/>
        <dbReference type="ChEBI" id="CHEBI:29242"/>
        <dbReference type="ChEBI" id="CHEBI:29950"/>
        <dbReference type="ChEBI" id="CHEBI:48597"/>
        <dbReference type="ChEBI" id="CHEBI:50058"/>
        <dbReference type="EC" id="1.20.4.4"/>
    </reaction>
</comment>
<accession>A0ABT8INN9</accession>
<dbReference type="EMBL" id="JANRHH010000036">
    <property type="protein sequence ID" value="MDN4594151.1"/>
    <property type="molecule type" value="Genomic_DNA"/>
</dbReference>
<reference evidence="9" key="1">
    <citation type="submission" date="2022-08" db="EMBL/GenBank/DDBJ databases">
        <title>Polycladomyces zharkentsis sp. nov., a novel thermophilic CMC and starch-degrading bacterium isolated from a geothermal spring in Kazakhstan.</title>
        <authorList>
            <person name="Mashzhan A."/>
            <person name="Kistaubaeva A."/>
            <person name="Javier-Lopez R."/>
            <person name="Birkeland N.-K."/>
        </authorList>
    </citation>
    <scope>NUCLEOTIDE SEQUENCE</scope>
    <source>
        <strain evidence="9">KSR 13</strain>
    </source>
</reference>
<evidence type="ECO:0000256" key="6">
    <source>
        <dbReference type="HAMAP-Rule" id="MF_01624"/>
    </source>
</evidence>
<dbReference type="Gene3D" id="3.40.50.2300">
    <property type="match status" value="1"/>
</dbReference>